<evidence type="ECO:0000313" key="3">
    <source>
        <dbReference type="Proteomes" id="UP000593846"/>
    </source>
</evidence>
<dbReference type="Proteomes" id="UP000593846">
    <property type="component" value="Chromosome"/>
</dbReference>
<dbReference type="RefSeq" id="WP_200987720.1">
    <property type="nucleotide sequence ID" value="NZ_CP063311.1"/>
</dbReference>
<keyword evidence="1" id="KW-0472">Membrane</keyword>
<name>A0A7S6RD67_9CYAN</name>
<keyword evidence="3" id="KW-1185">Reference proteome</keyword>
<dbReference type="AlphaFoldDB" id="A0A7S6RD67"/>
<keyword evidence="1" id="KW-1133">Transmembrane helix</keyword>
<accession>A0A7S6RD67</accession>
<feature type="transmembrane region" description="Helical" evidence="1">
    <location>
        <begin position="86"/>
        <end position="103"/>
    </location>
</feature>
<proteinExistence type="predicted"/>
<dbReference type="KEGG" id="aee:IM676_15470"/>
<keyword evidence="1" id="KW-0812">Transmembrane</keyword>
<sequence>MNIHTFDKNYISCPICQRNSQQRTAQSHVGLFSCPYCQQRLVVCPSGHYVRDPFILKQIMLCSSLRRQSSPLARITRDFILDKRPVLGLAVGLAIFLTMITMTQQNTSYEQQFPTTQKITEQD</sequence>
<evidence type="ECO:0000313" key="2">
    <source>
        <dbReference type="EMBL" id="QOV22082.1"/>
    </source>
</evidence>
<dbReference type="EMBL" id="CP063311">
    <property type="protein sequence ID" value="QOV22082.1"/>
    <property type="molecule type" value="Genomic_DNA"/>
</dbReference>
<reference evidence="3" key="1">
    <citation type="submission" date="2020-10" db="EMBL/GenBank/DDBJ databases">
        <title>Genome-based taxonomic classification of the species Anabaenopsis elenkinii.</title>
        <authorList>
            <person name="Delbaje E."/>
            <person name="Andreote A.P.D."/>
            <person name="Pellegrinetti T.A."/>
            <person name="Cruz R.B."/>
            <person name="Branco L.H.Z."/>
            <person name="Fiore M.F."/>
        </authorList>
    </citation>
    <scope>NUCLEOTIDE SEQUENCE [LARGE SCALE GENOMIC DNA]</scope>
    <source>
        <strain evidence="3">CCIBt3563</strain>
    </source>
</reference>
<evidence type="ECO:0000256" key="1">
    <source>
        <dbReference type="SAM" id="Phobius"/>
    </source>
</evidence>
<protein>
    <submittedName>
        <fullName evidence="2">Uncharacterized protein</fullName>
    </submittedName>
</protein>
<gene>
    <name evidence="2" type="ORF">IM676_15470</name>
</gene>
<organism evidence="2 3">
    <name type="scientific">Anabaenopsis elenkinii CCIBt3563</name>
    <dbReference type="NCBI Taxonomy" id="2779889"/>
    <lineage>
        <taxon>Bacteria</taxon>
        <taxon>Bacillati</taxon>
        <taxon>Cyanobacteriota</taxon>
        <taxon>Cyanophyceae</taxon>
        <taxon>Nostocales</taxon>
        <taxon>Nodulariaceae</taxon>
        <taxon>Anabaenopsis</taxon>
    </lineage>
</organism>